<gene>
    <name evidence="2" type="ORF">NCTC11391_01550</name>
</gene>
<evidence type="ECO:0000256" key="1">
    <source>
        <dbReference type="SAM" id="Phobius"/>
    </source>
</evidence>
<sequence>MNLFQPYDDFLSPSIEERARIKTRCLLKFALVFQILAILFMVIWSVALTGHFQATSYSKEEMAGVITTVAMVFPIVLFGLALILVPPFFSLLSLSLFKDKIITKSFLILTVSVDLILFLIAMAYFLQADATGYLVITILEFLSKVISLPILIVAIIRPRPPRIFPNF</sequence>
<feature type="transmembrane region" description="Helical" evidence="1">
    <location>
        <begin position="132"/>
        <end position="156"/>
    </location>
</feature>
<proteinExistence type="predicted"/>
<evidence type="ECO:0000313" key="2">
    <source>
        <dbReference type="EMBL" id="SUN36554.1"/>
    </source>
</evidence>
<keyword evidence="1" id="KW-1133">Transmembrane helix</keyword>
<dbReference type="EMBL" id="UHFA01000002">
    <property type="protein sequence ID" value="SUN36554.1"/>
    <property type="molecule type" value="Genomic_DNA"/>
</dbReference>
<evidence type="ECO:0000313" key="3">
    <source>
        <dbReference type="Proteomes" id="UP000254082"/>
    </source>
</evidence>
<reference evidence="2 3" key="1">
    <citation type="submission" date="2018-06" db="EMBL/GenBank/DDBJ databases">
        <authorList>
            <consortium name="Pathogen Informatics"/>
            <person name="Doyle S."/>
        </authorList>
    </citation>
    <scope>NUCLEOTIDE SEQUENCE [LARGE SCALE GENOMIC DNA]</scope>
    <source>
        <strain evidence="3">NCTC 11391</strain>
    </source>
</reference>
<dbReference type="Proteomes" id="UP000254082">
    <property type="component" value="Unassembled WGS sequence"/>
</dbReference>
<keyword evidence="3" id="KW-1185">Reference proteome</keyword>
<dbReference type="RefSeq" id="WP_002997931.1">
    <property type="nucleotide sequence ID" value="NZ_UHFA01000002.1"/>
</dbReference>
<keyword evidence="1" id="KW-0472">Membrane</keyword>
<feature type="transmembrane region" description="Helical" evidence="1">
    <location>
        <begin position="25"/>
        <end position="46"/>
    </location>
</feature>
<accession>A0A380JES8</accession>
<protein>
    <submittedName>
        <fullName evidence="2">Uncharacterized protein</fullName>
    </submittedName>
</protein>
<dbReference type="AlphaFoldDB" id="A0A380JES8"/>
<name>A0A380JES8_STRDO</name>
<feature type="transmembrane region" description="Helical" evidence="1">
    <location>
        <begin position="106"/>
        <end position="126"/>
    </location>
</feature>
<feature type="transmembrane region" description="Helical" evidence="1">
    <location>
        <begin position="66"/>
        <end position="94"/>
    </location>
</feature>
<organism evidence="2 3">
    <name type="scientific">Streptococcus downei MFe28</name>
    <dbReference type="NCBI Taxonomy" id="764290"/>
    <lineage>
        <taxon>Bacteria</taxon>
        <taxon>Bacillati</taxon>
        <taxon>Bacillota</taxon>
        <taxon>Bacilli</taxon>
        <taxon>Lactobacillales</taxon>
        <taxon>Streptococcaceae</taxon>
        <taxon>Streptococcus</taxon>
    </lineage>
</organism>
<keyword evidence="1" id="KW-0812">Transmembrane</keyword>